<dbReference type="InterPro" id="IPR050346">
    <property type="entry name" value="FMO-like"/>
</dbReference>
<keyword evidence="3" id="KW-0274">FAD</keyword>
<keyword evidence="4" id="KW-0560">Oxidoreductase</keyword>
<keyword evidence="2" id="KW-0285">Flavoprotein</keyword>
<protein>
    <recommendedName>
        <fullName evidence="7">Flavin-containing monooxygenase</fullName>
    </recommendedName>
</protein>
<comment type="caution">
    <text evidence="5">The sequence shown here is derived from an EMBL/GenBank/DDBJ whole genome shotgun (WGS) entry which is preliminary data.</text>
</comment>
<organism evidence="5 6">
    <name type="scientific">Diatrype stigma</name>
    <dbReference type="NCBI Taxonomy" id="117547"/>
    <lineage>
        <taxon>Eukaryota</taxon>
        <taxon>Fungi</taxon>
        <taxon>Dikarya</taxon>
        <taxon>Ascomycota</taxon>
        <taxon>Pezizomycotina</taxon>
        <taxon>Sordariomycetes</taxon>
        <taxon>Xylariomycetidae</taxon>
        <taxon>Xylariales</taxon>
        <taxon>Diatrypaceae</taxon>
        <taxon>Diatrype</taxon>
    </lineage>
</organism>
<dbReference type="Gene3D" id="3.50.50.60">
    <property type="entry name" value="FAD/NAD(P)-binding domain"/>
    <property type="match status" value="3"/>
</dbReference>
<keyword evidence="6" id="KW-1185">Reference proteome</keyword>
<dbReference type="GO" id="GO:0050661">
    <property type="term" value="F:NADP binding"/>
    <property type="evidence" value="ECO:0007669"/>
    <property type="project" value="InterPro"/>
</dbReference>
<dbReference type="InterPro" id="IPR036188">
    <property type="entry name" value="FAD/NAD-bd_sf"/>
</dbReference>
<reference evidence="5 6" key="1">
    <citation type="submission" date="2024-02" db="EMBL/GenBank/DDBJ databases">
        <title>De novo assembly and annotation of 12 fungi associated with fruit tree decline syndrome in Ontario, Canada.</title>
        <authorList>
            <person name="Sulman M."/>
            <person name="Ellouze W."/>
            <person name="Ilyukhin E."/>
        </authorList>
    </citation>
    <scope>NUCLEOTIDE SEQUENCE [LARGE SCALE GENOMIC DNA]</scope>
    <source>
        <strain evidence="5 6">M11/M66-122</strain>
    </source>
</reference>
<evidence type="ECO:0008006" key="7">
    <source>
        <dbReference type="Google" id="ProtNLM"/>
    </source>
</evidence>
<gene>
    <name evidence="5" type="ORF">SLS62_004711</name>
</gene>
<dbReference type="Pfam" id="PF00743">
    <property type="entry name" value="FMO-like"/>
    <property type="match status" value="1"/>
</dbReference>
<dbReference type="EMBL" id="JAKJXP020000029">
    <property type="protein sequence ID" value="KAK7753420.1"/>
    <property type="molecule type" value="Genomic_DNA"/>
</dbReference>
<comment type="similarity">
    <text evidence="1">Belongs to the FMO family.</text>
</comment>
<dbReference type="PANTHER" id="PTHR23023">
    <property type="entry name" value="DIMETHYLANILINE MONOOXYGENASE"/>
    <property type="match status" value="1"/>
</dbReference>
<evidence type="ECO:0000313" key="6">
    <source>
        <dbReference type="Proteomes" id="UP001320420"/>
    </source>
</evidence>
<evidence type="ECO:0000256" key="3">
    <source>
        <dbReference type="ARBA" id="ARBA00022827"/>
    </source>
</evidence>
<dbReference type="InterPro" id="IPR020946">
    <property type="entry name" value="Flavin_mOase-like"/>
</dbReference>
<dbReference type="SUPFAM" id="SSF51905">
    <property type="entry name" value="FAD/NAD(P)-binding domain"/>
    <property type="match status" value="1"/>
</dbReference>
<dbReference type="AlphaFoldDB" id="A0AAN9UR07"/>
<accession>A0AAN9UR07</accession>
<dbReference type="Proteomes" id="UP001320420">
    <property type="component" value="Unassembled WGS sequence"/>
</dbReference>
<dbReference type="PRINTS" id="PR00419">
    <property type="entry name" value="ADXRDTASE"/>
</dbReference>
<sequence length="306" mass="33853">MEGRIRRVAVIGAGPSGAIATDALVKEQAFDEVYVFERHAVAGGTWVYDPNSICGIPCLRDLVEKSADLPKVIVIGGSVSAVEAIHEIRTVSKHPVIVSLRKPLYEFGWTPFVHPHIQVRSVIASVDADSKCVEFADGSVAQDVDLLLFATGYDFSFPFLSGVGISNRRIRGLYQHVFSQRDPTLAFLGMVSGGLTFRVFEWQAVAVARVFAGRVTLPPAEAMEKWEETTSDANGDGLSFFNIGTDYEGYFESLRSLAGEPARGTTGRILPKYEKSWEEGLVQVIEARRLWWERERRIAEANERAN</sequence>
<proteinExistence type="inferred from homology"/>
<evidence type="ECO:0000256" key="4">
    <source>
        <dbReference type="ARBA" id="ARBA00023002"/>
    </source>
</evidence>
<dbReference type="GO" id="GO:0050660">
    <property type="term" value="F:flavin adenine dinucleotide binding"/>
    <property type="evidence" value="ECO:0007669"/>
    <property type="project" value="InterPro"/>
</dbReference>
<evidence type="ECO:0000313" key="5">
    <source>
        <dbReference type="EMBL" id="KAK7753420.1"/>
    </source>
</evidence>
<name>A0AAN9UR07_9PEZI</name>
<evidence type="ECO:0000256" key="2">
    <source>
        <dbReference type="ARBA" id="ARBA00022630"/>
    </source>
</evidence>
<dbReference type="GO" id="GO:0004499">
    <property type="term" value="F:N,N-dimethylaniline monooxygenase activity"/>
    <property type="evidence" value="ECO:0007669"/>
    <property type="project" value="InterPro"/>
</dbReference>
<evidence type="ECO:0000256" key="1">
    <source>
        <dbReference type="ARBA" id="ARBA00009183"/>
    </source>
</evidence>